<dbReference type="EMBL" id="LGRX02016398">
    <property type="protein sequence ID" value="KAK3262190.1"/>
    <property type="molecule type" value="Genomic_DNA"/>
</dbReference>
<evidence type="ECO:0008006" key="4">
    <source>
        <dbReference type="Google" id="ProtNLM"/>
    </source>
</evidence>
<keyword evidence="3" id="KW-1185">Reference proteome</keyword>
<protein>
    <recommendedName>
        <fullName evidence="4">EF-hand domain-containing protein</fullName>
    </recommendedName>
</protein>
<feature type="transmembrane region" description="Helical" evidence="1">
    <location>
        <begin position="21"/>
        <end position="39"/>
    </location>
</feature>
<proteinExistence type="predicted"/>
<accession>A0AAE0KVQ2</accession>
<keyword evidence="1" id="KW-1133">Transmembrane helix</keyword>
<gene>
    <name evidence="2" type="ORF">CYMTET_28937</name>
</gene>
<evidence type="ECO:0000313" key="2">
    <source>
        <dbReference type="EMBL" id="KAK3262190.1"/>
    </source>
</evidence>
<keyword evidence="1" id="KW-0812">Transmembrane</keyword>
<evidence type="ECO:0000256" key="1">
    <source>
        <dbReference type="SAM" id="Phobius"/>
    </source>
</evidence>
<organism evidence="2 3">
    <name type="scientific">Cymbomonas tetramitiformis</name>
    <dbReference type="NCBI Taxonomy" id="36881"/>
    <lineage>
        <taxon>Eukaryota</taxon>
        <taxon>Viridiplantae</taxon>
        <taxon>Chlorophyta</taxon>
        <taxon>Pyramimonadophyceae</taxon>
        <taxon>Pyramimonadales</taxon>
        <taxon>Pyramimonadaceae</taxon>
        <taxon>Cymbomonas</taxon>
    </lineage>
</organism>
<sequence length="284" mass="32314">MNTSSLVAPQRGAIVGKAGRLFRLFAFLVCLCPGVLLVLRTLGYSGVVDWVAIQLRSLVREASVRIFLGGRILEDPLLPVTLPGVKTWDDAEQKVGREIWEWWLDSLQFQESSPARPWIRSVFTREGFRESVDELFERLDSRSVGTLSSHDFQRFCSSICGDVRGILKKQQTKVSLLKQTRKEKLWIENNFDLIFPKEKPLDKKTFQSVFKLISLRRIACTLIKHMGVSRLRQGWSKPLVMDFRVNLGDGLPPFHLHSIAPGTKPAVLGMRLPEITEFPENSPK</sequence>
<reference evidence="2 3" key="1">
    <citation type="journal article" date="2015" name="Genome Biol. Evol.">
        <title>Comparative Genomics of a Bacterivorous Green Alga Reveals Evolutionary Causalities and Consequences of Phago-Mixotrophic Mode of Nutrition.</title>
        <authorList>
            <person name="Burns J.A."/>
            <person name="Paasch A."/>
            <person name="Narechania A."/>
            <person name="Kim E."/>
        </authorList>
    </citation>
    <scope>NUCLEOTIDE SEQUENCE [LARGE SCALE GENOMIC DNA]</scope>
    <source>
        <strain evidence="2 3">PLY_AMNH</strain>
    </source>
</reference>
<dbReference type="Proteomes" id="UP001190700">
    <property type="component" value="Unassembled WGS sequence"/>
</dbReference>
<keyword evidence="1" id="KW-0472">Membrane</keyword>
<evidence type="ECO:0000313" key="3">
    <source>
        <dbReference type="Proteomes" id="UP001190700"/>
    </source>
</evidence>
<name>A0AAE0KVQ2_9CHLO</name>
<comment type="caution">
    <text evidence="2">The sequence shown here is derived from an EMBL/GenBank/DDBJ whole genome shotgun (WGS) entry which is preliminary data.</text>
</comment>
<dbReference type="AlphaFoldDB" id="A0AAE0KVQ2"/>